<keyword evidence="6" id="KW-0479">Metal-binding</keyword>
<comment type="cofactor">
    <cofactor evidence="2">
        <name>Mg(2+)</name>
        <dbReference type="ChEBI" id="CHEBI:18420"/>
    </cofactor>
</comment>
<comment type="catalytic activity">
    <reaction evidence="1">
        <text>5-(2-hydroxyethyl)-4-methylthiazole + ATP = 4-methyl-5-(2-phosphooxyethyl)-thiazole + ADP + H(+)</text>
        <dbReference type="Rhea" id="RHEA:24212"/>
        <dbReference type="ChEBI" id="CHEBI:15378"/>
        <dbReference type="ChEBI" id="CHEBI:17957"/>
        <dbReference type="ChEBI" id="CHEBI:30616"/>
        <dbReference type="ChEBI" id="CHEBI:58296"/>
        <dbReference type="ChEBI" id="CHEBI:456216"/>
        <dbReference type="EC" id="2.7.1.50"/>
    </reaction>
</comment>
<dbReference type="GO" id="GO:0009228">
    <property type="term" value="P:thiamine biosynthetic process"/>
    <property type="evidence" value="ECO:0007669"/>
    <property type="project" value="UniProtKB-KW"/>
</dbReference>
<dbReference type="CDD" id="cd01170">
    <property type="entry name" value="THZ_kinase"/>
    <property type="match status" value="1"/>
</dbReference>
<evidence type="ECO:0000313" key="12">
    <source>
        <dbReference type="EMBL" id="EIE20254.1"/>
    </source>
</evidence>
<keyword evidence="5" id="KW-0808">Transferase</keyword>
<dbReference type="GO" id="GO:0009229">
    <property type="term" value="P:thiamine diphosphate biosynthetic process"/>
    <property type="evidence" value="ECO:0007669"/>
    <property type="project" value="UniProtKB-UniPathway"/>
</dbReference>
<dbReference type="GO" id="GO:0000287">
    <property type="term" value="F:magnesium ion binding"/>
    <property type="evidence" value="ECO:0007669"/>
    <property type="project" value="InterPro"/>
</dbReference>
<dbReference type="RefSeq" id="XP_005644798.1">
    <property type="nucleotide sequence ID" value="XM_005644741.1"/>
</dbReference>
<dbReference type="PIRSF" id="PIRSF000513">
    <property type="entry name" value="Thz_kinase"/>
    <property type="match status" value="1"/>
</dbReference>
<dbReference type="GO" id="GO:0005524">
    <property type="term" value="F:ATP binding"/>
    <property type="evidence" value="ECO:0007669"/>
    <property type="project" value="UniProtKB-KW"/>
</dbReference>
<dbReference type="AlphaFoldDB" id="I0YPD5"/>
<comment type="caution">
    <text evidence="12">The sequence shown here is derived from an EMBL/GenBank/DDBJ whole genome shotgun (WGS) entry which is preliminary data.</text>
</comment>
<keyword evidence="8 12" id="KW-0418">Kinase</keyword>
<evidence type="ECO:0000256" key="10">
    <source>
        <dbReference type="ARBA" id="ARBA00022842"/>
    </source>
</evidence>
<gene>
    <name evidence="12" type="ORF">COCSUDRAFT_18922</name>
</gene>
<dbReference type="KEGG" id="csl:COCSUDRAFT_18922"/>
<dbReference type="GO" id="GO:0004417">
    <property type="term" value="F:hydroxyethylthiazole kinase activity"/>
    <property type="evidence" value="ECO:0007669"/>
    <property type="project" value="UniProtKB-EC"/>
</dbReference>
<reference evidence="12 13" key="1">
    <citation type="journal article" date="2012" name="Genome Biol.">
        <title>The genome of the polar eukaryotic microalga coccomyxa subellipsoidea reveals traits of cold adaptation.</title>
        <authorList>
            <person name="Blanc G."/>
            <person name="Agarkova I."/>
            <person name="Grimwood J."/>
            <person name="Kuo A."/>
            <person name="Brueggeman A."/>
            <person name="Dunigan D."/>
            <person name="Gurnon J."/>
            <person name="Ladunga I."/>
            <person name="Lindquist E."/>
            <person name="Lucas S."/>
            <person name="Pangilinan J."/>
            <person name="Proschold T."/>
            <person name="Salamov A."/>
            <person name="Schmutz J."/>
            <person name="Weeks D."/>
            <person name="Yamada T."/>
            <person name="Claverie J.M."/>
            <person name="Grigoriev I."/>
            <person name="Van Etten J."/>
            <person name="Lomsadze A."/>
            <person name="Borodovsky M."/>
        </authorList>
    </citation>
    <scope>NUCLEOTIDE SEQUENCE [LARGE SCALE GENOMIC DNA]</scope>
    <source>
        <strain evidence="12 13">C-169</strain>
    </source>
</reference>
<evidence type="ECO:0000256" key="11">
    <source>
        <dbReference type="ARBA" id="ARBA00022977"/>
    </source>
</evidence>
<dbReference type="eggNOG" id="ENOG502QS2M">
    <property type="taxonomic scope" value="Eukaryota"/>
</dbReference>
<dbReference type="STRING" id="574566.I0YPD5"/>
<keyword evidence="11" id="KW-0784">Thiamine biosynthesis</keyword>
<keyword evidence="9" id="KW-0067">ATP-binding</keyword>
<evidence type="ECO:0000313" key="13">
    <source>
        <dbReference type="Proteomes" id="UP000007264"/>
    </source>
</evidence>
<evidence type="ECO:0000256" key="6">
    <source>
        <dbReference type="ARBA" id="ARBA00022723"/>
    </source>
</evidence>
<dbReference type="EMBL" id="AGSI01000016">
    <property type="protein sequence ID" value="EIE20254.1"/>
    <property type="molecule type" value="Genomic_DNA"/>
</dbReference>
<evidence type="ECO:0000256" key="1">
    <source>
        <dbReference type="ARBA" id="ARBA00001771"/>
    </source>
</evidence>
<dbReference type="OrthoDB" id="4994at2759"/>
<evidence type="ECO:0000256" key="3">
    <source>
        <dbReference type="ARBA" id="ARBA00004868"/>
    </source>
</evidence>
<evidence type="ECO:0000256" key="8">
    <source>
        <dbReference type="ARBA" id="ARBA00022777"/>
    </source>
</evidence>
<accession>I0YPD5</accession>
<keyword evidence="7" id="KW-0547">Nucleotide-binding</keyword>
<dbReference type="EC" id="2.7.1.50" evidence="4"/>
<dbReference type="InterPro" id="IPR000417">
    <property type="entry name" value="Hyethyz_kinase"/>
</dbReference>
<proteinExistence type="inferred from homology"/>
<evidence type="ECO:0000256" key="7">
    <source>
        <dbReference type="ARBA" id="ARBA00022741"/>
    </source>
</evidence>
<keyword evidence="13" id="KW-1185">Reference proteome</keyword>
<dbReference type="PRINTS" id="PR01099">
    <property type="entry name" value="HYETHTZKNASE"/>
</dbReference>
<dbReference type="UniPathway" id="UPA00060">
    <property type="reaction ID" value="UER00139"/>
</dbReference>
<comment type="pathway">
    <text evidence="3">Cofactor biosynthesis; thiamine diphosphate biosynthesis; 4-methyl-5-(2-phosphoethyl)-thiazole from 5-(2-hydroxyethyl)-4-methylthiazole: step 1/1.</text>
</comment>
<dbReference type="InterPro" id="IPR029056">
    <property type="entry name" value="Ribokinase-like"/>
</dbReference>
<protein>
    <recommendedName>
        <fullName evidence="4">hydroxyethylthiazole kinase</fullName>
        <ecNumber evidence="4">2.7.1.50</ecNumber>
    </recommendedName>
</protein>
<dbReference type="NCBIfam" id="NF006830">
    <property type="entry name" value="PRK09355.1"/>
    <property type="match status" value="1"/>
</dbReference>
<dbReference type="GeneID" id="17038230"/>
<dbReference type="Proteomes" id="UP000007264">
    <property type="component" value="Unassembled WGS sequence"/>
</dbReference>
<evidence type="ECO:0000256" key="4">
    <source>
        <dbReference type="ARBA" id="ARBA00012129"/>
    </source>
</evidence>
<dbReference type="Pfam" id="PF02110">
    <property type="entry name" value="HK"/>
    <property type="match status" value="1"/>
</dbReference>
<evidence type="ECO:0000256" key="5">
    <source>
        <dbReference type="ARBA" id="ARBA00022679"/>
    </source>
</evidence>
<evidence type="ECO:0000256" key="9">
    <source>
        <dbReference type="ARBA" id="ARBA00022840"/>
    </source>
</evidence>
<dbReference type="Gene3D" id="3.40.1190.20">
    <property type="match status" value="1"/>
</dbReference>
<dbReference type="NCBIfam" id="TIGR00694">
    <property type="entry name" value="thiM"/>
    <property type="match status" value="1"/>
</dbReference>
<evidence type="ECO:0000256" key="2">
    <source>
        <dbReference type="ARBA" id="ARBA00001946"/>
    </source>
</evidence>
<sequence length="271" mass="28231">MTALQASGESAWALWQKVKNEGPLIQCITNFVSMDFMANTLLAAGASPAMAHCKDEVQDFQKIASALLVNVGTLSPDWTEGMRLAAEAANALGKPWVLDPVGAGATPFRTQTIMSLVNLRPTVIRGNASEIMAVAGAAGKTKGVDSTAEPTHALEHAKQLAKDLGCIVAISGATDLVTDGERVAKVSNGVPLLTRITAAGCSVTALIAAFVCCASRDALLATAHALAIFGVAAEVAGDVRGPASLRVELLDNLYSMDETTVRSRVNIQWDC</sequence>
<keyword evidence="10" id="KW-0460">Magnesium</keyword>
<dbReference type="HAMAP" id="MF_00228">
    <property type="entry name" value="Thz_kinase"/>
    <property type="match status" value="1"/>
</dbReference>
<name>I0YPD5_COCSC</name>
<dbReference type="SUPFAM" id="SSF53613">
    <property type="entry name" value="Ribokinase-like"/>
    <property type="match status" value="1"/>
</dbReference>
<organism evidence="12 13">
    <name type="scientific">Coccomyxa subellipsoidea (strain C-169)</name>
    <name type="common">Green microalga</name>
    <dbReference type="NCBI Taxonomy" id="574566"/>
    <lineage>
        <taxon>Eukaryota</taxon>
        <taxon>Viridiplantae</taxon>
        <taxon>Chlorophyta</taxon>
        <taxon>core chlorophytes</taxon>
        <taxon>Trebouxiophyceae</taxon>
        <taxon>Trebouxiophyceae incertae sedis</taxon>
        <taxon>Coccomyxaceae</taxon>
        <taxon>Coccomyxa</taxon>
        <taxon>Coccomyxa subellipsoidea</taxon>
    </lineage>
</organism>